<dbReference type="PANTHER" id="PTHR43343">
    <property type="entry name" value="PEPTIDASE S12"/>
    <property type="match status" value="1"/>
</dbReference>
<feature type="domain" description="PDZ" evidence="5">
    <location>
        <begin position="285"/>
        <end position="349"/>
    </location>
</feature>
<evidence type="ECO:0000256" key="4">
    <source>
        <dbReference type="ARBA" id="ARBA00022825"/>
    </source>
</evidence>
<dbReference type="AlphaFoldDB" id="A0A0Q9YG29"/>
<dbReference type="Gene3D" id="2.30.42.10">
    <property type="match status" value="1"/>
</dbReference>
<gene>
    <name evidence="6" type="primary">mucD_2</name>
    <name evidence="6" type="ORF">CC99x_00511</name>
</gene>
<dbReference type="SMART" id="SM00228">
    <property type="entry name" value="PDZ"/>
    <property type="match status" value="1"/>
</dbReference>
<evidence type="ECO:0000256" key="2">
    <source>
        <dbReference type="ARBA" id="ARBA00022670"/>
    </source>
</evidence>
<accession>A0A0Q9YG29</accession>
<dbReference type="Pfam" id="PF13365">
    <property type="entry name" value="Trypsin_2"/>
    <property type="match status" value="1"/>
</dbReference>
<protein>
    <submittedName>
        <fullName evidence="6">Putative periplasmic serine endoprotease DegP-like</fullName>
        <ecNumber evidence="6">3.4.21.107</ecNumber>
    </submittedName>
</protein>
<keyword evidence="2 6" id="KW-0645">Protease</keyword>
<dbReference type="PANTHER" id="PTHR43343:SF3">
    <property type="entry name" value="PROTEASE DO-LIKE 8, CHLOROPLASTIC"/>
    <property type="match status" value="1"/>
</dbReference>
<dbReference type="SUPFAM" id="SSF50494">
    <property type="entry name" value="Trypsin-like serine proteases"/>
    <property type="match status" value="1"/>
</dbReference>
<dbReference type="InterPro" id="IPR001478">
    <property type="entry name" value="PDZ"/>
</dbReference>
<evidence type="ECO:0000313" key="6">
    <source>
        <dbReference type="EMBL" id="KRG19499.1"/>
    </source>
</evidence>
<dbReference type="EC" id="3.4.21.107" evidence="6"/>
<evidence type="ECO:0000259" key="5">
    <source>
        <dbReference type="PROSITE" id="PS50106"/>
    </source>
</evidence>
<dbReference type="GO" id="GO:0006508">
    <property type="term" value="P:proteolysis"/>
    <property type="evidence" value="ECO:0007669"/>
    <property type="project" value="UniProtKB-KW"/>
</dbReference>
<organism evidence="6">
    <name type="scientific">Candidatus Berkiella cookevillensis</name>
    <dbReference type="NCBI Taxonomy" id="437022"/>
    <lineage>
        <taxon>Bacteria</taxon>
        <taxon>Pseudomonadati</taxon>
        <taxon>Pseudomonadota</taxon>
        <taxon>Gammaproteobacteria</taxon>
        <taxon>Candidatus Berkiellales</taxon>
        <taxon>Candidatus Berkiellaceae</taxon>
        <taxon>Candidatus Berkiella</taxon>
    </lineage>
</organism>
<dbReference type="Gene3D" id="2.40.10.120">
    <property type="match status" value="1"/>
</dbReference>
<dbReference type="STRING" id="437022.CC99x_00511"/>
<dbReference type="PROSITE" id="PS50106">
    <property type="entry name" value="PDZ"/>
    <property type="match status" value="1"/>
</dbReference>
<dbReference type="FunFam" id="2.40.10.10:FF:000001">
    <property type="entry name" value="Periplasmic serine protease DegS"/>
    <property type="match status" value="1"/>
</dbReference>
<proteinExistence type="inferred from homology"/>
<dbReference type="InterPro" id="IPR009003">
    <property type="entry name" value="Peptidase_S1_PA"/>
</dbReference>
<evidence type="ECO:0000256" key="3">
    <source>
        <dbReference type="ARBA" id="ARBA00022801"/>
    </source>
</evidence>
<dbReference type="InterPro" id="IPR001940">
    <property type="entry name" value="Peptidase_S1C"/>
</dbReference>
<reference evidence="6" key="1">
    <citation type="submission" date="2015-09" db="EMBL/GenBank/DDBJ databases">
        <title>Draft Genome Sequences of Two Novel Amoeba-resistant Intranuclear Bacteria, Candidatus Berkiella cookevillensis and Candidatus Berkiella aquae.</title>
        <authorList>
            <person name="Mehari Y.T."/>
            <person name="Arivett B.A."/>
            <person name="Farone A.L."/>
            <person name="Gunderson J.H."/>
            <person name="Farone M.B."/>
        </authorList>
    </citation>
    <scope>NUCLEOTIDE SEQUENCE [LARGE SCALE GENOMIC DNA]</scope>
    <source>
        <strain evidence="6">CC99</strain>
    </source>
</reference>
<dbReference type="InterPro" id="IPR036034">
    <property type="entry name" value="PDZ_sf"/>
</dbReference>
<dbReference type="PATRIC" id="fig|1590042.3.peg.529"/>
<evidence type="ECO:0000256" key="1">
    <source>
        <dbReference type="ARBA" id="ARBA00010541"/>
    </source>
</evidence>
<keyword evidence="4" id="KW-0720">Serine protease</keyword>
<comment type="similarity">
    <text evidence="1">Belongs to the peptidase S1C family.</text>
</comment>
<comment type="caution">
    <text evidence="6">The sequence shown here is derived from an EMBL/GenBank/DDBJ whole genome shotgun (WGS) entry which is preliminary data.</text>
</comment>
<sequence>MVDTTMMALIKKQIKIFAVFFTLVAVSPFILAKLGFWENSFAAASTGPKFKAAYAPIQYQGAPLSYAEAISRASPGVVSIHSTKQIPQEMHPIFKDPFFRQFFGDMRGGGQMPQELQSGIGSGVIVTADGYILTNNHVIAGADEIKISLADGRAGIAKVVGADLDTDLAILKVDLDNLPVVALGSSENVRVGDVVFAIGNPFNVGVTVTQGIVSATHRTELGINTFENFIQTDAAINPGNSGGALIDAHGNLIGINNAIYTRTGGYQGIGFAIPVEMAQDIMGQLIDKGHVTRGWLGITVHKLTDDLRKSLNYPKGDGAVIASVIRGGPAFKAGIRSGDIVISLDDKNIVDPNDVLQFASRLKPDTAHSIAVVRNGDTHDFRIEVGKRPTLETQKPTAQPDTKK</sequence>
<dbReference type="EMBL" id="LKHV01000002">
    <property type="protein sequence ID" value="KRG19499.1"/>
    <property type="molecule type" value="Genomic_DNA"/>
</dbReference>
<dbReference type="Pfam" id="PF13180">
    <property type="entry name" value="PDZ_2"/>
    <property type="match status" value="1"/>
</dbReference>
<dbReference type="SUPFAM" id="SSF50156">
    <property type="entry name" value="PDZ domain-like"/>
    <property type="match status" value="1"/>
</dbReference>
<dbReference type="PRINTS" id="PR00834">
    <property type="entry name" value="PROTEASES2C"/>
</dbReference>
<dbReference type="GO" id="GO:0004252">
    <property type="term" value="F:serine-type endopeptidase activity"/>
    <property type="evidence" value="ECO:0007669"/>
    <property type="project" value="InterPro"/>
</dbReference>
<dbReference type="InterPro" id="IPR051201">
    <property type="entry name" value="Chloro_Bact_Ser_Proteases"/>
</dbReference>
<name>A0A0Q9YG29_9GAMM</name>
<keyword evidence="3 6" id="KW-0378">Hydrolase</keyword>